<proteinExistence type="inferred from homology"/>
<keyword evidence="7" id="KW-1185">Reference proteome</keyword>
<dbReference type="InterPro" id="IPR036388">
    <property type="entry name" value="WH-like_DNA-bd_sf"/>
</dbReference>
<gene>
    <name evidence="6" type="ORF">DBT_1355</name>
</gene>
<dbReference type="InterPro" id="IPR005119">
    <property type="entry name" value="LysR_subst-bd"/>
</dbReference>
<keyword evidence="4" id="KW-0804">Transcription</keyword>
<feature type="domain" description="HTH lysR-type" evidence="5">
    <location>
        <begin position="2"/>
        <end position="59"/>
    </location>
</feature>
<evidence type="ECO:0000259" key="5">
    <source>
        <dbReference type="PROSITE" id="PS50931"/>
    </source>
</evidence>
<evidence type="ECO:0000313" key="7">
    <source>
        <dbReference type="Proteomes" id="UP000093080"/>
    </source>
</evidence>
<dbReference type="CDD" id="cd08420">
    <property type="entry name" value="PBP2_CysL_like"/>
    <property type="match status" value="1"/>
</dbReference>
<sequence>MIDVRQLQVFLAVWKEKSFSKAAKIVFLTQPTVSGHIKALEDTLGIRLFDRAGRRIYPTKAGEILYPYAKEILNLVKQAQDEIEVFKGADTGQVYLGGSNIPGQYILPTLLGEFKREKPLIEVSLRIGDSQSISEMLLQREIDLGMVGAELPMEHLKFEPCFEDKLVFISSKERALFKNQFIDPKELVNIPFIFREKGSGTRLAIEDALKRQFGLDSSALKVVAEMGSTEAVKQAVKAGVGYAIVSERAVRDEIAYGVLKQYSIKGVELKRKFYLAWDGRRTMSPTCKALKEFILAKVQEKENN</sequence>
<dbReference type="STRING" id="1156395.DBT_1355"/>
<dbReference type="Pfam" id="PF00126">
    <property type="entry name" value="HTH_1"/>
    <property type="match status" value="1"/>
</dbReference>
<dbReference type="PANTHER" id="PTHR30126:SF64">
    <property type="entry name" value="HTH-TYPE TRANSCRIPTIONAL REGULATOR CITR"/>
    <property type="match status" value="1"/>
</dbReference>
<organism evidence="6 7">
    <name type="scientific">Dissulfuribacter thermophilus</name>
    <dbReference type="NCBI Taxonomy" id="1156395"/>
    <lineage>
        <taxon>Bacteria</taxon>
        <taxon>Pseudomonadati</taxon>
        <taxon>Thermodesulfobacteriota</taxon>
        <taxon>Dissulfuribacteria</taxon>
        <taxon>Dissulfuribacterales</taxon>
        <taxon>Dissulfuribacteraceae</taxon>
        <taxon>Dissulfuribacter</taxon>
    </lineage>
</organism>
<evidence type="ECO:0000256" key="2">
    <source>
        <dbReference type="ARBA" id="ARBA00023015"/>
    </source>
</evidence>
<dbReference type="Proteomes" id="UP000093080">
    <property type="component" value="Unassembled WGS sequence"/>
</dbReference>
<dbReference type="InterPro" id="IPR000847">
    <property type="entry name" value="LysR_HTH_N"/>
</dbReference>
<dbReference type="Gene3D" id="1.10.10.10">
    <property type="entry name" value="Winged helix-like DNA-binding domain superfamily/Winged helix DNA-binding domain"/>
    <property type="match status" value="1"/>
</dbReference>
<dbReference type="NCBIfam" id="NF040786">
    <property type="entry name" value="LysR_Sec_metab"/>
    <property type="match status" value="1"/>
</dbReference>
<evidence type="ECO:0000256" key="1">
    <source>
        <dbReference type="ARBA" id="ARBA00009437"/>
    </source>
</evidence>
<accession>A0A1B9F5N9</accession>
<evidence type="ECO:0000313" key="6">
    <source>
        <dbReference type="EMBL" id="OCC15232.1"/>
    </source>
</evidence>
<dbReference type="Pfam" id="PF03466">
    <property type="entry name" value="LysR_substrate"/>
    <property type="match status" value="1"/>
</dbReference>
<dbReference type="PROSITE" id="PS50931">
    <property type="entry name" value="HTH_LYSR"/>
    <property type="match status" value="1"/>
</dbReference>
<dbReference type="RefSeq" id="WP_083186678.1">
    <property type="nucleotide sequence ID" value="NZ_MAGO01000006.1"/>
</dbReference>
<keyword evidence="3" id="KW-0238">DNA-binding</keyword>
<keyword evidence="2" id="KW-0805">Transcription regulation</keyword>
<dbReference type="AlphaFoldDB" id="A0A1B9F5N9"/>
<dbReference type="InterPro" id="IPR036390">
    <property type="entry name" value="WH_DNA-bd_sf"/>
</dbReference>
<dbReference type="PRINTS" id="PR00039">
    <property type="entry name" value="HTHLYSR"/>
</dbReference>
<dbReference type="PATRIC" id="fig|1156395.6.peg.1368"/>
<evidence type="ECO:0000256" key="4">
    <source>
        <dbReference type="ARBA" id="ARBA00023163"/>
    </source>
</evidence>
<name>A0A1B9F5N9_9BACT</name>
<evidence type="ECO:0000256" key="3">
    <source>
        <dbReference type="ARBA" id="ARBA00023125"/>
    </source>
</evidence>
<dbReference type="SUPFAM" id="SSF53850">
    <property type="entry name" value="Periplasmic binding protein-like II"/>
    <property type="match status" value="1"/>
</dbReference>
<dbReference type="PANTHER" id="PTHR30126">
    <property type="entry name" value="HTH-TYPE TRANSCRIPTIONAL REGULATOR"/>
    <property type="match status" value="1"/>
</dbReference>
<protein>
    <submittedName>
        <fullName evidence="6">Transcriptional regulator, LysR family</fullName>
    </submittedName>
</protein>
<dbReference type="EMBL" id="MAGO01000006">
    <property type="protein sequence ID" value="OCC15232.1"/>
    <property type="molecule type" value="Genomic_DNA"/>
</dbReference>
<comment type="caution">
    <text evidence="6">The sequence shown here is derived from an EMBL/GenBank/DDBJ whole genome shotgun (WGS) entry which is preliminary data.</text>
</comment>
<dbReference type="GO" id="GO:0000976">
    <property type="term" value="F:transcription cis-regulatory region binding"/>
    <property type="evidence" value="ECO:0007669"/>
    <property type="project" value="TreeGrafter"/>
</dbReference>
<reference evidence="6 7" key="1">
    <citation type="submission" date="2016-06" db="EMBL/GenBank/DDBJ databases">
        <title>Respiratory ammonification of nitrate coupled to the oxidation of elemental sulfur in deep-sea autotrophic thermophilic bacteria.</title>
        <authorList>
            <person name="Slobodkina G.B."/>
            <person name="Mardanov A.V."/>
            <person name="Ravin N.V."/>
            <person name="Frolova A.A."/>
            <person name="Viryasiv M.B."/>
            <person name="Chernyh N.A."/>
            <person name="Bonch-Osmolovskaya E.A."/>
            <person name="Slobodkin A.I."/>
        </authorList>
    </citation>
    <scope>NUCLEOTIDE SEQUENCE [LARGE SCALE GENOMIC DNA]</scope>
    <source>
        <strain evidence="6 7">S69</strain>
    </source>
</reference>
<dbReference type="InterPro" id="IPR047788">
    <property type="entry name" value="LysR-like_Sec_metab"/>
</dbReference>
<dbReference type="GO" id="GO:0003700">
    <property type="term" value="F:DNA-binding transcription factor activity"/>
    <property type="evidence" value="ECO:0007669"/>
    <property type="project" value="InterPro"/>
</dbReference>
<dbReference type="FunFam" id="1.10.10.10:FF:000001">
    <property type="entry name" value="LysR family transcriptional regulator"/>
    <property type="match status" value="1"/>
</dbReference>
<comment type="similarity">
    <text evidence="1">Belongs to the LysR transcriptional regulatory family.</text>
</comment>
<dbReference type="Gene3D" id="3.40.190.290">
    <property type="match status" value="1"/>
</dbReference>
<dbReference type="SUPFAM" id="SSF46785">
    <property type="entry name" value="Winged helix' DNA-binding domain"/>
    <property type="match status" value="1"/>
</dbReference>
<dbReference type="OrthoDB" id="9808620at2"/>